<dbReference type="GO" id="GO:0022857">
    <property type="term" value="F:transmembrane transporter activity"/>
    <property type="evidence" value="ECO:0007669"/>
    <property type="project" value="InterPro"/>
</dbReference>
<feature type="transmembrane region" description="Helical" evidence="6">
    <location>
        <begin position="86"/>
        <end position="103"/>
    </location>
</feature>
<proteinExistence type="predicted"/>
<evidence type="ECO:0000256" key="5">
    <source>
        <dbReference type="ARBA" id="ARBA00023136"/>
    </source>
</evidence>
<evidence type="ECO:0000256" key="6">
    <source>
        <dbReference type="SAM" id="Phobius"/>
    </source>
</evidence>
<dbReference type="OrthoDB" id="9797740at2"/>
<protein>
    <submittedName>
        <fullName evidence="8">MFS transporter, CP family, cyanate transporter</fullName>
    </submittedName>
</protein>
<evidence type="ECO:0000256" key="1">
    <source>
        <dbReference type="ARBA" id="ARBA00004651"/>
    </source>
</evidence>
<dbReference type="PANTHER" id="PTHR23523:SF2">
    <property type="entry name" value="2-NITROIMIDAZOLE TRANSPORTER"/>
    <property type="match status" value="1"/>
</dbReference>
<keyword evidence="9" id="KW-1185">Reference proteome</keyword>
<feature type="transmembrane region" description="Helical" evidence="6">
    <location>
        <begin position="342"/>
        <end position="363"/>
    </location>
</feature>
<dbReference type="SUPFAM" id="SSF103473">
    <property type="entry name" value="MFS general substrate transporter"/>
    <property type="match status" value="1"/>
</dbReference>
<evidence type="ECO:0000256" key="4">
    <source>
        <dbReference type="ARBA" id="ARBA00022989"/>
    </source>
</evidence>
<dbReference type="STRING" id="112248.SAMN05444392_101717"/>
<sequence length="400" mass="43056">MNHTENLRIESKKKSQFSLFIIALILTGFNLRIALTSLPPLVGDIERWTGLGAIGAGLLTTLPVLAMGIVAPIVPGLTNRFGRENTIIWSLGMLTLGIGGRFWGDSLTVLYFSTTVAGCGIAVTGAVLPGLIREHFASRAGMMTGLYAGAMALGATIAAGAAVPLRDTFDSWEKSLSVWALPAFVAFLFWIPLSRANKKHQGQQSRISLPWRHPVAWLITGYVTIQSLLFFSQMAWLAPLYVANHFSEKEAGFLFSIYSIAGLVATVLIPTLSDRWKDKRPIMIGSVCCALTGLSLLTFIPATLSWFTVIILGFGQTASFSLGLVLLVAFAPQPRIAGQLTAMAFLVAYIVAAIGPIALGALQEITNGYSVPFTLLLIINAVSLIFAFQLKPGLRVDENQ</sequence>
<dbReference type="InterPro" id="IPR036259">
    <property type="entry name" value="MFS_trans_sf"/>
</dbReference>
<dbReference type="EMBL" id="FQVL01000001">
    <property type="protein sequence ID" value="SHE49634.1"/>
    <property type="molecule type" value="Genomic_DNA"/>
</dbReference>
<dbReference type="InterPro" id="IPR020846">
    <property type="entry name" value="MFS_dom"/>
</dbReference>
<feature type="transmembrane region" description="Helical" evidence="6">
    <location>
        <begin position="109"/>
        <end position="132"/>
    </location>
</feature>
<dbReference type="RefSeq" id="WP_084731003.1">
    <property type="nucleotide sequence ID" value="NZ_FQVL01000001.1"/>
</dbReference>
<evidence type="ECO:0000313" key="8">
    <source>
        <dbReference type="EMBL" id="SHE49634.1"/>
    </source>
</evidence>
<feature type="transmembrane region" description="Helical" evidence="6">
    <location>
        <begin position="215"/>
        <end position="239"/>
    </location>
</feature>
<feature type="transmembrane region" description="Helical" evidence="6">
    <location>
        <begin position="369"/>
        <end position="390"/>
    </location>
</feature>
<feature type="domain" description="Major facilitator superfamily (MFS) profile" evidence="7">
    <location>
        <begin position="16"/>
        <end position="395"/>
    </location>
</feature>
<feature type="transmembrane region" description="Helical" evidence="6">
    <location>
        <begin position="176"/>
        <end position="194"/>
    </location>
</feature>
<dbReference type="CDD" id="cd17339">
    <property type="entry name" value="MFS_NIMT_CynX_like"/>
    <property type="match status" value="1"/>
</dbReference>
<evidence type="ECO:0000313" key="9">
    <source>
        <dbReference type="Proteomes" id="UP000184476"/>
    </source>
</evidence>
<feature type="transmembrane region" description="Helical" evidence="6">
    <location>
        <begin position="144"/>
        <end position="164"/>
    </location>
</feature>
<feature type="transmembrane region" description="Helical" evidence="6">
    <location>
        <begin position="251"/>
        <end position="270"/>
    </location>
</feature>
<reference evidence="8 9" key="1">
    <citation type="submission" date="2016-11" db="EMBL/GenBank/DDBJ databases">
        <authorList>
            <person name="Jaros S."/>
            <person name="Januszkiewicz K."/>
            <person name="Wedrychowicz H."/>
        </authorList>
    </citation>
    <scope>NUCLEOTIDE SEQUENCE [LARGE SCALE GENOMIC DNA]</scope>
    <source>
        <strain evidence="8 9">DSM 44666</strain>
    </source>
</reference>
<feature type="transmembrane region" description="Helical" evidence="6">
    <location>
        <begin position="17"/>
        <end position="38"/>
    </location>
</feature>
<dbReference type="InterPro" id="IPR011701">
    <property type="entry name" value="MFS"/>
</dbReference>
<feature type="transmembrane region" description="Helical" evidence="6">
    <location>
        <begin position="282"/>
        <end position="300"/>
    </location>
</feature>
<comment type="subcellular location">
    <subcellularLocation>
        <location evidence="1">Cell membrane</location>
        <topology evidence="1">Multi-pass membrane protein</topology>
    </subcellularLocation>
</comment>
<name>A0A1M4TZ65_9BACL</name>
<dbReference type="Proteomes" id="UP000184476">
    <property type="component" value="Unassembled WGS sequence"/>
</dbReference>
<dbReference type="AlphaFoldDB" id="A0A1M4TZ65"/>
<keyword evidence="3 6" id="KW-0812">Transmembrane</keyword>
<accession>A0A1M4TZ65</accession>
<dbReference type="PROSITE" id="PS50850">
    <property type="entry name" value="MFS"/>
    <property type="match status" value="1"/>
</dbReference>
<dbReference type="PANTHER" id="PTHR23523">
    <property type="match status" value="1"/>
</dbReference>
<evidence type="ECO:0000256" key="3">
    <source>
        <dbReference type="ARBA" id="ARBA00022692"/>
    </source>
</evidence>
<feature type="transmembrane region" description="Helical" evidence="6">
    <location>
        <begin position="50"/>
        <end position="74"/>
    </location>
</feature>
<dbReference type="InterPro" id="IPR052524">
    <property type="entry name" value="MFS_Cyanate_Porter"/>
</dbReference>
<organism evidence="8 9">
    <name type="scientific">Seinonella peptonophila</name>
    <dbReference type="NCBI Taxonomy" id="112248"/>
    <lineage>
        <taxon>Bacteria</taxon>
        <taxon>Bacillati</taxon>
        <taxon>Bacillota</taxon>
        <taxon>Bacilli</taxon>
        <taxon>Bacillales</taxon>
        <taxon>Thermoactinomycetaceae</taxon>
        <taxon>Seinonella</taxon>
    </lineage>
</organism>
<evidence type="ECO:0000259" key="7">
    <source>
        <dbReference type="PROSITE" id="PS50850"/>
    </source>
</evidence>
<keyword evidence="5 6" id="KW-0472">Membrane</keyword>
<keyword evidence="4 6" id="KW-1133">Transmembrane helix</keyword>
<evidence type="ECO:0000256" key="2">
    <source>
        <dbReference type="ARBA" id="ARBA00022448"/>
    </source>
</evidence>
<gene>
    <name evidence="8" type="ORF">SAMN05444392_101717</name>
</gene>
<dbReference type="GO" id="GO:0005886">
    <property type="term" value="C:plasma membrane"/>
    <property type="evidence" value="ECO:0007669"/>
    <property type="project" value="UniProtKB-SubCell"/>
</dbReference>
<dbReference type="Pfam" id="PF07690">
    <property type="entry name" value="MFS_1"/>
    <property type="match status" value="1"/>
</dbReference>
<dbReference type="Gene3D" id="1.20.1250.20">
    <property type="entry name" value="MFS general substrate transporter like domains"/>
    <property type="match status" value="1"/>
</dbReference>
<keyword evidence="2" id="KW-0813">Transport</keyword>
<feature type="transmembrane region" description="Helical" evidence="6">
    <location>
        <begin position="306"/>
        <end position="330"/>
    </location>
</feature>